<evidence type="ECO:0000313" key="15">
    <source>
        <dbReference type="EMBL" id="QDV32076.1"/>
    </source>
</evidence>
<feature type="domain" description="Mechanosensitive ion channel MscS porin" evidence="12">
    <location>
        <begin position="90"/>
        <end position="324"/>
    </location>
</feature>
<evidence type="ECO:0000256" key="2">
    <source>
        <dbReference type="ARBA" id="ARBA00008017"/>
    </source>
</evidence>
<keyword evidence="4 9" id="KW-0812">Transmembrane</keyword>
<accession>A0A518GU10</accession>
<dbReference type="SUPFAM" id="SSF50182">
    <property type="entry name" value="Sm-like ribonucleoproteins"/>
    <property type="match status" value="1"/>
</dbReference>
<feature type="transmembrane region" description="Helical" evidence="9">
    <location>
        <begin position="673"/>
        <end position="694"/>
    </location>
</feature>
<dbReference type="PANTHER" id="PTHR30347:SF1">
    <property type="entry name" value="MECHANOSENSITIVE CHANNEL MSCK"/>
    <property type="match status" value="1"/>
</dbReference>
<feature type="compositionally biased region" description="Low complexity" evidence="8">
    <location>
        <begin position="55"/>
        <end position="67"/>
    </location>
</feature>
<comment type="subcellular location">
    <subcellularLocation>
        <location evidence="1">Cell membrane</location>
        <topology evidence="1">Multi-pass membrane protein</topology>
    </subcellularLocation>
</comment>
<dbReference type="InterPro" id="IPR052702">
    <property type="entry name" value="MscS-like_channel"/>
</dbReference>
<dbReference type="PANTHER" id="PTHR30347">
    <property type="entry name" value="POTASSIUM CHANNEL RELATED"/>
    <property type="match status" value="1"/>
</dbReference>
<keyword evidence="6 9" id="KW-0472">Membrane</keyword>
<feature type="domain" description="Mechanosensitive ion channel inner membrane" evidence="11">
    <location>
        <begin position="553"/>
        <end position="898"/>
    </location>
</feature>
<feature type="transmembrane region" description="Helical" evidence="9">
    <location>
        <begin position="870"/>
        <end position="892"/>
    </location>
</feature>
<dbReference type="RefSeq" id="WP_186377689.1">
    <property type="nucleotide sequence ID" value="NZ_CP036299.1"/>
</dbReference>
<dbReference type="Pfam" id="PF21082">
    <property type="entry name" value="MS_channel_3rd"/>
    <property type="match status" value="1"/>
</dbReference>
<evidence type="ECO:0000256" key="5">
    <source>
        <dbReference type="ARBA" id="ARBA00022989"/>
    </source>
</evidence>
<evidence type="ECO:0000256" key="7">
    <source>
        <dbReference type="SAM" id="Coils"/>
    </source>
</evidence>
<dbReference type="Gene3D" id="2.30.30.60">
    <property type="match status" value="1"/>
</dbReference>
<feature type="region of interest" description="Disordered" evidence="8">
    <location>
        <begin position="909"/>
        <end position="933"/>
    </location>
</feature>
<dbReference type="EMBL" id="CP036299">
    <property type="protein sequence ID" value="QDV32076.1"/>
    <property type="molecule type" value="Genomic_DNA"/>
</dbReference>
<dbReference type="Gene3D" id="3.30.70.100">
    <property type="match status" value="1"/>
</dbReference>
<comment type="similarity">
    <text evidence="2">Belongs to the MscS (TC 1.A.23) family.</text>
</comment>
<feature type="transmembrane region" description="Helical" evidence="9">
    <location>
        <begin position="790"/>
        <end position="809"/>
    </location>
</feature>
<dbReference type="InterPro" id="IPR023408">
    <property type="entry name" value="MscS_beta-dom_sf"/>
</dbReference>
<dbReference type="AlphaFoldDB" id="A0A518GU10"/>
<name>A0A518GU10_9PLAN</name>
<feature type="transmembrane region" description="Helical" evidence="9">
    <location>
        <begin position="548"/>
        <end position="568"/>
    </location>
</feature>
<evidence type="ECO:0000256" key="4">
    <source>
        <dbReference type="ARBA" id="ARBA00022692"/>
    </source>
</evidence>
<feature type="transmembrane region" description="Helical" evidence="9">
    <location>
        <begin position="1014"/>
        <end position="1041"/>
    </location>
</feature>
<protein>
    <submittedName>
        <fullName evidence="15">Mechanosensitive channel MscK</fullName>
    </submittedName>
</protein>
<feature type="transmembrane region" description="Helical" evidence="9">
    <location>
        <begin position="632"/>
        <end position="652"/>
    </location>
</feature>
<dbReference type="SUPFAM" id="SSF82861">
    <property type="entry name" value="Mechanosensitive channel protein MscS (YggB), transmembrane region"/>
    <property type="match status" value="1"/>
</dbReference>
<feature type="region of interest" description="Disordered" evidence="8">
    <location>
        <begin position="1212"/>
        <end position="1235"/>
    </location>
</feature>
<dbReference type="PROSITE" id="PS01246">
    <property type="entry name" value="UPF0003"/>
    <property type="match status" value="1"/>
</dbReference>
<feature type="transmembrane region" description="Helical" evidence="9">
    <location>
        <begin position="714"/>
        <end position="732"/>
    </location>
</feature>
<dbReference type="InterPro" id="IPR011014">
    <property type="entry name" value="MscS_channel_TM-2"/>
</dbReference>
<evidence type="ECO:0000256" key="6">
    <source>
        <dbReference type="ARBA" id="ARBA00023136"/>
    </source>
</evidence>
<dbReference type="GO" id="GO:0008381">
    <property type="term" value="F:mechanosensitive monoatomic ion channel activity"/>
    <property type="evidence" value="ECO:0007669"/>
    <property type="project" value="UniProtKB-ARBA"/>
</dbReference>
<dbReference type="InterPro" id="IPR049142">
    <property type="entry name" value="MS_channel_1st"/>
</dbReference>
<evidence type="ECO:0000259" key="14">
    <source>
        <dbReference type="Pfam" id="PF21088"/>
    </source>
</evidence>
<evidence type="ECO:0000256" key="3">
    <source>
        <dbReference type="ARBA" id="ARBA00022475"/>
    </source>
</evidence>
<feature type="domain" description="Mechanosensitive ion channel MscS" evidence="10">
    <location>
        <begin position="1029"/>
        <end position="1094"/>
    </location>
</feature>
<dbReference type="SUPFAM" id="SSF82689">
    <property type="entry name" value="Mechanosensitive channel protein MscS (YggB), C-terminal domain"/>
    <property type="match status" value="1"/>
</dbReference>
<dbReference type="InterPro" id="IPR024393">
    <property type="entry name" value="MscS_porin"/>
</dbReference>
<dbReference type="InterPro" id="IPR006685">
    <property type="entry name" value="MscS_channel_2nd"/>
</dbReference>
<dbReference type="Pfam" id="PF12795">
    <property type="entry name" value="MscS_porin"/>
    <property type="match status" value="1"/>
</dbReference>
<proteinExistence type="inferred from homology"/>
<keyword evidence="16" id="KW-1185">Reference proteome</keyword>
<dbReference type="GO" id="GO:0005886">
    <property type="term" value="C:plasma membrane"/>
    <property type="evidence" value="ECO:0007669"/>
    <property type="project" value="UniProtKB-SubCell"/>
</dbReference>
<feature type="coiled-coil region" evidence="7">
    <location>
        <begin position="327"/>
        <end position="372"/>
    </location>
</feature>
<dbReference type="InterPro" id="IPR010920">
    <property type="entry name" value="LSM_dom_sf"/>
</dbReference>
<dbReference type="InterPro" id="IPR006686">
    <property type="entry name" value="MscS_channel_CS"/>
</dbReference>
<feature type="region of interest" description="Disordered" evidence="8">
    <location>
        <begin position="41"/>
        <end position="67"/>
    </location>
</feature>
<evidence type="ECO:0000256" key="1">
    <source>
        <dbReference type="ARBA" id="ARBA00004651"/>
    </source>
</evidence>
<evidence type="ECO:0000259" key="10">
    <source>
        <dbReference type="Pfam" id="PF00924"/>
    </source>
</evidence>
<evidence type="ECO:0000259" key="12">
    <source>
        <dbReference type="Pfam" id="PF12795"/>
    </source>
</evidence>
<feature type="transmembrane region" description="Helical" evidence="9">
    <location>
        <begin position="987"/>
        <end position="1008"/>
    </location>
</feature>
<dbReference type="Pfam" id="PF21088">
    <property type="entry name" value="MS_channel_1st"/>
    <property type="match status" value="1"/>
</dbReference>
<dbReference type="Pfam" id="PF12794">
    <property type="entry name" value="MscS_TM"/>
    <property type="match status" value="1"/>
</dbReference>
<evidence type="ECO:0000256" key="8">
    <source>
        <dbReference type="SAM" id="MobiDB-lite"/>
    </source>
</evidence>
<dbReference type="KEGG" id="peh:Spb1_40240"/>
<keyword evidence="3" id="KW-1003">Cell membrane</keyword>
<feature type="transmembrane region" description="Helical" evidence="9">
    <location>
        <begin position="760"/>
        <end position="778"/>
    </location>
</feature>
<feature type="transmembrane region" description="Helical" evidence="9">
    <location>
        <begin position="945"/>
        <end position="966"/>
    </location>
</feature>
<reference evidence="15 16" key="1">
    <citation type="submission" date="2019-02" db="EMBL/GenBank/DDBJ databases">
        <title>Deep-cultivation of Planctomycetes and their phenomic and genomic characterization uncovers novel biology.</title>
        <authorList>
            <person name="Wiegand S."/>
            <person name="Jogler M."/>
            <person name="Boedeker C."/>
            <person name="Pinto D."/>
            <person name="Vollmers J."/>
            <person name="Rivas-Marin E."/>
            <person name="Kohn T."/>
            <person name="Peeters S.H."/>
            <person name="Heuer A."/>
            <person name="Rast P."/>
            <person name="Oberbeckmann S."/>
            <person name="Bunk B."/>
            <person name="Jeske O."/>
            <person name="Meyerdierks A."/>
            <person name="Storesund J.E."/>
            <person name="Kallscheuer N."/>
            <person name="Luecker S."/>
            <person name="Lage O.M."/>
            <person name="Pohl T."/>
            <person name="Merkel B.J."/>
            <person name="Hornburger P."/>
            <person name="Mueller R.-W."/>
            <person name="Bruemmer F."/>
            <person name="Labrenz M."/>
            <person name="Spormann A.M."/>
            <person name="Op den Camp H."/>
            <person name="Overmann J."/>
            <person name="Amann R."/>
            <person name="Jetten M.S.M."/>
            <person name="Mascher T."/>
            <person name="Medema M.H."/>
            <person name="Devos D.P."/>
            <person name="Kaster A.-K."/>
            <person name="Ovreas L."/>
            <person name="Rohde M."/>
            <person name="Galperin M.Y."/>
            <person name="Jogler C."/>
        </authorList>
    </citation>
    <scope>NUCLEOTIDE SEQUENCE [LARGE SCALE GENOMIC DNA]</scope>
    <source>
        <strain evidence="15 16">Spb1</strain>
    </source>
</reference>
<dbReference type="Proteomes" id="UP000315349">
    <property type="component" value="Chromosome"/>
</dbReference>
<sequence>MLKDGQPEVIPHMFETTRMSAVLIMAMTVLLFWNQRAIEGQEGTRSGTETPPPAGSTNASTPPSAAPLLTTAADEPLTPAVIERLSRQAADLTDLDAATKKSIADFYQQAMDSWKQAEARQVRQKEFDRLVGTAETLLKETQAKLAKLPKEITLPPAAANADLEALTSDIATLKARIEHPETGLTKRLADLNGEAARRSTRLKEIPTLITTAQARLEELTKQQEQAPAEGEASALTQARRIAIYAQRMAILREIGALRQEQSWYELPASSALAREQRDLAARELSLSQQEVEQLQTILARRRQQDAEMRVKQAQREAALAHPILKPLAEVNEKLAQQDQQLAQKTQRAVRDLAEIRQQTQRLKDDFRRVQEMVNTVGLTESIGLLLRKKRSSLPDLGAISERLAADADVFRELQLKLFEIDDELTTLRSPELVLGQVLASLKLTSNDLPKEILEAQAEILLKQKRDLLTTLDRSYTTAFENQVALDAARRELVEQVQQFRSYIDERVLWIRTSGPISLETFHDARAAVKWLFSVEDWQQASQVLTKDLWQSFPLYLLAALGLFPLLLLRRRMGVEIRLLGEQSILPSCRTLTPTMRALTWTILLAIGWPAFVGFMAWRLADSASSSLTTEEIARCLKVSAIFLLTLELLRMITLKKGLASHHFGWSETFVRRLYRGMTTLAVCGTPLVFAITFLSLHQQSDTTDEKYLDALGRPLFLLLLVMISGVSWATMFRQAPGTHLLTGEPVESPLIQRVQTLAKYLAVVIPLLLGVLVAMGYFYTAGQLAIRLHWTFWLIVGLIILQAIVMRWITIERRKLALEQVKQMRQAAEESVRQVPGSLATNLQSLLFSSFKVDLAAIVNQVRSLLRTSLVIAGLCGVWFIWADIVPALGILDRLELWETTQTVAASAATPSASSTAPDGAAGKPANTTSSSSVSGYRKVTARDLAVAILIFAAALIAGQNIPGLLEVALLRRLSSDRGLHLTVITLVRYLIFTLGVILAFGQIGVSWSNVQWLVAAASLGLGFGLQEIFANFVSGIIILLERPIREGDVVTVGDVSGTVSKIRFRATTITDWDRKELLVPNKEFITSRVLNWTLTDKVNRLTIKVGVAYGSDPFKVQEVLMKCVTSIPQVLQNPPPSVVFDEFGDNAMRFTIRFFLPDLENRLTVTHQLHIAIYRELAAAGIEISFPQMDLHVRSIPEDWKIAAANVAHEAHANPTREGQPRSSTPLDIADSDG</sequence>
<dbReference type="Pfam" id="PF00924">
    <property type="entry name" value="MS_channel_2nd"/>
    <property type="match status" value="1"/>
</dbReference>
<organism evidence="15 16">
    <name type="scientific">Planctopirus ephydatiae</name>
    <dbReference type="NCBI Taxonomy" id="2528019"/>
    <lineage>
        <taxon>Bacteria</taxon>
        <taxon>Pseudomonadati</taxon>
        <taxon>Planctomycetota</taxon>
        <taxon>Planctomycetia</taxon>
        <taxon>Planctomycetales</taxon>
        <taxon>Planctomycetaceae</taxon>
        <taxon>Planctopirus</taxon>
    </lineage>
</organism>
<evidence type="ECO:0000259" key="13">
    <source>
        <dbReference type="Pfam" id="PF21082"/>
    </source>
</evidence>
<feature type="domain" description="Mechanosensitive ion channel transmembrane helices 2/3" evidence="14">
    <location>
        <begin position="986"/>
        <end position="1027"/>
    </location>
</feature>
<dbReference type="InterPro" id="IPR049278">
    <property type="entry name" value="MS_channel_C"/>
</dbReference>
<keyword evidence="7" id="KW-0175">Coiled coil</keyword>
<keyword evidence="5 9" id="KW-1133">Transmembrane helix</keyword>
<dbReference type="InterPro" id="IPR025692">
    <property type="entry name" value="MscS_IM_dom1"/>
</dbReference>
<feature type="domain" description="Mechanosensitive ion channel MscS C-terminal" evidence="13">
    <location>
        <begin position="1103"/>
        <end position="1185"/>
    </location>
</feature>
<evidence type="ECO:0000313" key="16">
    <source>
        <dbReference type="Proteomes" id="UP000315349"/>
    </source>
</evidence>
<gene>
    <name evidence="15" type="primary">mscK</name>
    <name evidence="15" type="ORF">Spb1_40240</name>
</gene>
<evidence type="ECO:0000256" key="9">
    <source>
        <dbReference type="SAM" id="Phobius"/>
    </source>
</evidence>
<dbReference type="InterPro" id="IPR011066">
    <property type="entry name" value="MscS_channel_C_sf"/>
</dbReference>
<evidence type="ECO:0000259" key="11">
    <source>
        <dbReference type="Pfam" id="PF12794"/>
    </source>
</evidence>
<feature type="compositionally biased region" description="Low complexity" evidence="8">
    <location>
        <begin position="909"/>
        <end position="923"/>
    </location>
</feature>
<dbReference type="Gene3D" id="1.10.287.1260">
    <property type="match status" value="1"/>
</dbReference>
<feature type="transmembrane region" description="Helical" evidence="9">
    <location>
        <begin position="597"/>
        <end position="620"/>
    </location>
</feature>